<accession>A0A5Q2TML6</accession>
<reference evidence="2 3" key="1">
    <citation type="submission" date="2019-11" db="EMBL/GenBank/DDBJ databases">
        <title>Gracilibacillus salitolerans sp. nov., a moderate halophile isolated from a saline soil in northwest China.</title>
        <authorList>
            <person name="Gan L."/>
        </authorList>
    </citation>
    <scope>NUCLEOTIDE SEQUENCE [LARGE SCALE GENOMIC DNA]</scope>
    <source>
        <strain evidence="2 3">SCU50</strain>
    </source>
</reference>
<dbReference type="EMBL" id="CP045915">
    <property type="protein sequence ID" value="QGH36194.1"/>
    <property type="molecule type" value="Genomic_DNA"/>
</dbReference>
<evidence type="ECO:0000313" key="3">
    <source>
        <dbReference type="Proteomes" id="UP000339690"/>
    </source>
</evidence>
<dbReference type="Proteomes" id="UP000339690">
    <property type="component" value="Chromosome"/>
</dbReference>
<dbReference type="Pfam" id="PF05270">
    <property type="entry name" value="AbfB"/>
    <property type="match status" value="1"/>
</dbReference>
<feature type="domain" description="Alpha-L-arabinofuranosidase B arabinose-binding" evidence="1">
    <location>
        <begin position="206"/>
        <end position="331"/>
    </location>
</feature>
<dbReference type="SUPFAM" id="SSF75005">
    <property type="entry name" value="Arabinanase/levansucrase/invertase"/>
    <property type="match status" value="1"/>
</dbReference>
<dbReference type="GO" id="GO:0046373">
    <property type="term" value="P:L-arabinose metabolic process"/>
    <property type="evidence" value="ECO:0007669"/>
    <property type="project" value="InterPro"/>
</dbReference>
<proteinExistence type="predicted"/>
<dbReference type="CDD" id="cd23399">
    <property type="entry name" value="beta-trefoil_ABD_ABFB"/>
    <property type="match status" value="1"/>
</dbReference>
<dbReference type="Gene3D" id="2.115.10.20">
    <property type="entry name" value="Glycosyl hydrolase domain, family 43"/>
    <property type="match status" value="1"/>
</dbReference>
<dbReference type="KEGG" id="grc:GI584_20035"/>
<protein>
    <submittedName>
        <fullName evidence="2">Alpha-L-arabinofuranosidase</fullName>
    </submittedName>
</protein>
<dbReference type="InterPro" id="IPR036195">
    <property type="entry name" value="AbfB_ABD_sf"/>
</dbReference>
<dbReference type="InterPro" id="IPR023296">
    <property type="entry name" value="Glyco_hydro_beta-prop_sf"/>
</dbReference>
<dbReference type="GO" id="GO:0046556">
    <property type="term" value="F:alpha-L-arabinofuranosidase activity"/>
    <property type="evidence" value="ECO:0007669"/>
    <property type="project" value="InterPro"/>
</dbReference>
<dbReference type="SUPFAM" id="SSF110221">
    <property type="entry name" value="AbfB domain"/>
    <property type="match status" value="1"/>
</dbReference>
<name>A0A5Q2TML6_9BACI</name>
<dbReference type="InterPro" id="IPR007934">
    <property type="entry name" value="AbfB_ABD"/>
</dbReference>
<dbReference type="Gene3D" id="2.80.10.50">
    <property type="match status" value="1"/>
</dbReference>
<dbReference type="CDD" id="cd08983">
    <property type="entry name" value="GH43_Bt3655-like"/>
    <property type="match status" value="1"/>
</dbReference>
<dbReference type="AlphaFoldDB" id="A0A5Q2TML6"/>
<evidence type="ECO:0000259" key="1">
    <source>
        <dbReference type="Pfam" id="PF05270"/>
    </source>
</evidence>
<organism evidence="2 3">
    <name type="scientific">Gracilibacillus salitolerans</name>
    <dbReference type="NCBI Taxonomy" id="2663022"/>
    <lineage>
        <taxon>Bacteria</taxon>
        <taxon>Bacillati</taxon>
        <taxon>Bacillota</taxon>
        <taxon>Bacilli</taxon>
        <taxon>Bacillales</taxon>
        <taxon>Bacillaceae</taxon>
        <taxon>Gracilibacillus</taxon>
    </lineage>
</organism>
<evidence type="ECO:0000313" key="2">
    <source>
        <dbReference type="EMBL" id="QGH36194.1"/>
    </source>
</evidence>
<keyword evidence="3" id="KW-1185">Reference proteome</keyword>
<sequence>MNDSGMHSWAPEVFYDDERDKYGIYWSGNTDRNRIYVNYTDDFRAVSSPEIFFDPGYDSIDASIVSLKSTNYLYFKDGRYANIPPYEGKRIKVTKSTSLEPGSFDSNVYAGPFGEPEFEAPMIIKKLDEDKWYLYGDNYYPDNGKFYVWETKNLDKAEWVPLSRRDYNAPLNSKHASSLTVTRNELNTLFKHWGEKPKWNRIKLFSSPDFYIRYKDSFARIEAYPFDPYKDSLWKIIPGLADSSCISFESINYPNHFLKPYNFTLRLESYDDSDNFKKKASFKQVKGLADSDWSSFQSYQHCDKYIMHDGTFLRVCSVSSEHDKKNATFKICW</sequence>
<gene>
    <name evidence="2" type="ORF">GI584_20035</name>
</gene>
<dbReference type="RefSeq" id="WP_153792368.1">
    <property type="nucleotide sequence ID" value="NZ_CP045915.1"/>
</dbReference>